<proteinExistence type="predicted"/>
<evidence type="ECO:0000256" key="1">
    <source>
        <dbReference type="SAM" id="MobiDB-lite"/>
    </source>
</evidence>
<gene>
    <name evidence="2" type="ORF">L249_7781</name>
</gene>
<evidence type="ECO:0000313" key="3">
    <source>
        <dbReference type="Proteomes" id="UP000253664"/>
    </source>
</evidence>
<feature type="region of interest" description="Disordered" evidence="1">
    <location>
        <begin position="291"/>
        <end position="315"/>
    </location>
</feature>
<dbReference type="Proteomes" id="UP000253664">
    <property type="component" value="Unassembled WGS sequence"/>
</dbReference>
<feature type="compositionally biased region" description="Basic and acidic residues" evidence="1">
    <location>
        <begin position="291"/>
        <end position="306"/>
    </location>
</feature>
<evidence type="ECO:0000313" key="2">
    <source>
        <dbReference type="EMBL" id="RCI11280.1"/>
    </source>
</evidence>
<dbReference type="AlphaFoldDB" id="A0A367LA31"/>
<sequence length="315" mass="35002">MGVGVTGRVQLIFRQALKIKFPSQLTFPVFYYLAIDSQIVPGHRAEQPPGVPWKTTSSLMCYVTMVTGSISLVHHGVERLRGNEARLNFWPMGSRPVEDWWFPLPEGYMFRGPGIISMEDIVHHLEEGEEALAKSRLGLSPPKIETRLLPLHPNQCHHLDLATTPDFESAGDRMAKQLGEAKVEAVMARQGIQSTERGRVKSAAASEMFRWGNGGGIGEGGDALSPDGEGWSSNRWMHAGRSLKLRTIANVGLFAAGEIDSQTEWRSDGVWRRPGLPSRARPQGFLQRVDDGRSRAFQNRRERMYDDIPSGPTGC</sequence>
<feature type="non-terminal residue" evidence="2">
    <location>
        <position position="315"/>
    </location>
</feature>
<name>A0A367LA31_9HYPO</name>
<dbReference type="OrthoDB" id="4926172at2759"/>
<protein>
    <submittedName>
        <fullName evidence="2">Uncharacterized protein</fullName>
    </submittedName>
</protein>
<keyword evidence="3" id="KW-1185">Reference proteome</keyword>
<accession>A0A367LA31</accession>
<reference evidence="2 3" key="1">
    <citation type="journal article" date="2015" name="BMC Genomics">
        <title>Insights from the genome of Ophiocordyceps polyrhachis-furcata to pathogenicity and host specificity in insect fungi.</title>
        <authorList>
            <person name="Wichadakul D."/>
            <person name="Kobmoo N."/>
            <person name="Ingsriswang S."/>
            <person name="Tangphatsornruang S."/>
            <person name="Chantasingh D."/>
            <person name="Luangsa-ard J.J."/>
            <person name="Eurwilaichitr L."/>
        </authorList>
    </citation>
    <scope>NUCLEOTIDE SEQUENCE [LARGE SCALE GENOMIC DNA]</scope>
    <source>
        <strain evidence="2 3">BCC 54312</strain>
    </source>
</reference>
<comment type="caution">
    <text evidence="2">The sequence shown here is derived from an EMBL/GenBank/DDBJ whole genome shotgun (WGS) entry which is preliminary data.</text>
</comment>
<organism evidence="2 3">
    <name type="scientific">Ophiocordyceps polyrhachis-furcata BCC 54312</name>
    <dbReference type="NCBI Taxonomy" id="1330021"/>
    <lineage>
        <taxon>Eukaryota</taxon>
        <taxon>Fungi</taxon>
        <taxon>Dikarya</taxon>
        <taxon>Ascomycota</taxon>
        <taxon>Pezizomycotina</taxon>
        <taxon>Sordariomycetes</taxon>
        <taxon>Hypocreomycetidae</taxon>
        <taxon>Hypocreales</taxon>
        <taxon>Ophiocordycipitaceae</taxon>
        <taxon>Ophiocordyceps</taxon>
    </lineage>
</organism>
<dbReference type="EMBL" id="LKCN02000010">
    <property type="protein sequence ID" value="RCI11280.1"/>
    <property type="molecule type" value="Genomic_DNA"/>
</dbReference>